<dbReference type="AlphaFoldDB" id="F0XKW5"/>
<dbReference type="HOGENOM" id="CLU_015676_3_1_1"/>
<sequence>MEAEYPPAGDIRKLMDENPLPQLPAATVAAATAAIEAGGHEAVDKHVEDAVRALNEALAAGDTAALAAVFFQEQAFFRDTLVLTYDTRTFISPHLAAAALLETTRLRQMSPACFTVQRPAVYLQVLPGLVFIDASLTFHTDAPGATGSGRVLLVPVLTASSNVVAWKIWILSTQLDSFDAFCMDESRLTKPLVDPVQSEGPIETDVIIIGGGNAGVALGSRLKALDVRHLIVEKNAQPGDNWAKRYDNVHFHTPTSLSSMPYIDYDKELQSPHLLTRDELASQVKRFVQTIPLNILYQTTVRSTRLDSRTGQWTVILSTAGGKTRTLVAKHLVQATGLGSQVPNKPKIKVEAPFSGADLHSATFKNASELHARGVRSVAVIGLGIYDVIGVAAGDRMSLTLPSFVDGHMSQRLFAQLASAEPNRYAKLATAGFPVIDSCDANASLMHHVLERAGGHYIDIGGTKLLADGRAAVRARVEPVAYTSTGLRLSDGSMLDVDAIVWCTGFADRDVRCVAESILGGDVTDDVADEPYILGPSAIAARLDAIWGVDAEGEIRGIWKRHSRLPTYWFMGGQTQQHRAFSRTLALQLKAALSGILPLAYRG</sequence>
<keyword evidence="1" id="KW-0560">Oxidoreductase</keyword>
<keyword evidence="2" id="KW-0503">Monooxygenase</keyword>
<dbReference type="Proteomes" id="UP000007796">
    <property type="component" value="Unassembled WGS sequence"/>
</dbReference>
<dbReference type="InterPro" id="IPR036188">
    <property type="entry name" value="FAD/NAD-bd_sf"/>
</dbReference>
<dbReference type="PANTHER" id="PTHR43539">
    <property type="entry name" value="FLAVIN-BINDING MONOOXYGENASE-LIKE PROTEIN (AFU_ORTHOLOGUE AFUA_4G09220)"/>
    <property type="match status" value="1"/>
</dbReference>
<dbReference type="GO" id="GO:0004497">
    <property type="term" value="F:monooxygenase activity"/>
    <property type="evidence" value="ECO:0007669"/>
    <property type="project" value="UniProtKB-KW"/>
</dbReference>
<evidence type="ECO:0000313" key="2">
    <source>
        <dbReference type="EMBL" id="EFX01714.1"/>
    </source>
</evidence>
<dbReference type="Gene3D" id="3.50.50.60">
    <property type="entry name" value="FAD/NAD(P)-binding domain"/>
    <property type="match status" value="1"/>
</dbReference>
<organism evidence="3">
    <name type="scientific">Grosmannia clavigera (strain kw1407 / UAMH 11150)</name>
    <name type="common">Blue stain fungus</name>
    <name type="synonym">Graphiocladiella clavigera</name>
    <dbReference type="NCBI Taxonomy" id="655863"/>
    <lineage>
        <taxon>Eukaryota</taxon>
        <taxon>Fungi</taxon>
        <taxon>Dikarya</taxon>
        <taxon>Ascomycota</taxon>
        <taxon>Pezizomycotina</taxon>
        <taxon>Sordariomycetes</taxon>
        <taxon>Sordariomycetidae</taxon>
        <taxon>Ophiostomatales</taxon>
        <taxon>Ophiostomataceae</taxon>
        <taxon>Leptographium</taxon>
    </lineage>
</organism>
<name>F0XKW5_GROCL</name>
<dbReference type="Pfam" id="PF13738">
    <property type="entry name" value="Pyr_redox_3"/>
    <property type="match status" value="1"/>
</dbReference>
<dbReference type="InParanoid" id="F0XKW5"/>
<dbReference type="OrthoDB" id="74360at2759"/>
<reference evidence="2 3" key="1">
    <citation type="journal article" date="2011" name="Proc. Natl. Acad. Sci. U.S.A.">
        <title>Genome and transcriptome analyses of the mountain pine beetle-fungal symbiont Grosmannia clavigera, a lodgepole pine pathogen.</title>
        <authorList>
            <person name="DiGuistini S."/>
            <person name="Wang Y."/>
            <person name="Liao N.Y."/>
            <person name="Taylor G."/>
            <person name="Tanguay P."/>
            <person name="Feau N."/>
            <person name="Henrissat B."/>
            <person name="Chan S.K."/>
            <person name="Hesse-Orce U."/>
            <person name="Alamouti S.M."/>
            <person name="Tsui C.K.M."/>
            <person name="Docking R.T."/>
            <person name="Levasseur A."/>
            <person name="Haridas S."/>
            <person name="Robertson G."/>
            <person name="Birol I."/>
            <person name="Holt R.A."/>
            <person name="Marra M.A."/>
            <person name="Hamelin R.C."/>
            <person name="Hirst M."/>
            <person name="Jones S.J.M."/>
            <person name="Bohlmann J."/>
            <person name="Breuil C."/>
        </authorList>
    </citation>
    <scope>NUCLEOTIDE SEQUENCE [LARGE SCALE GENOMIC DNA]</scope>
    <source>
        <strain evidence="3">kw1407 / UAMH 11150</strain>
    </source>
</reference>
<dbReference type="GeneID" id="25981807"/>
<keyword evidence="3" id="KW-1185">Reference proteome</keyword>
<dbReference type="SUPFAM" id="SSF51905">
    <property type="entry name" value="FAD/NAD(P)-binding domain"/>
    <property type="match status" value="1"/>
</dbReference>
<evidence type="ECO:0000256" key="1">
    <source>
        <dbReference type="ARBA" id="ARBA00023002"/>
    </source>
</evidence>
<proteinExistence type="predicted"/>
<dbReference type="GO" id="GO:0050660">
    <property type="term" value="F:flavin adenine dinucleotide binding"/>
    <property type="evidence" value="ECO:0007669"/>
    <property type="project" value="TreeGrafter"/>
</dbReference>
<dbReference type="PANTHER" id="PTHR43539:SF68">
    <property type="entry name" value="FLAVIN-BINDING MONOOXYGENASE-LIKE PROTEIN (AFU_ORTHOLOGUE AFUA_4G09220)"/>
    <property type="match status" value="1"/>
</dbReference>
<dbReference type="eggNOG" id="KOG1399">
    <property type="taxonomic scope" value="Eukaryota"/>
</dbReference>
<dbReference type="InterPro" id="IPR050982">
    <property type="entry name" value="Auxin_biosynth/cation_transpt"/>
</dbReference>
<gene>
    <name evidence="2" type="ORF">CMQ_8180</name>
</gene>
<protein>
    <submittedName>
        <fullName evidence="2">Flavin-containing monooxygenase</fullName>
    </submittedName>
</protein>
<dbReference type="RefSeq" id="XP_014171196.1">
    <property type="nucleotide sequence ID" value="XM_014315721.1"/>
</dbReference>
<dbReference type="EMBL" id="GL629788">
    <property type="protein sequence ID" value="EFX01714.1"/>
    <property type="molecule type" value="Genomic_DNA"/>
</dbReference>
<evidence type="ECO:0000313" key="3">
    <source>
        <dbReference type="Proteomes" id="UP000007796"/>
    </source>
</evidence>
<accession>F0XKW5</accession>
<dbReference type="STRING" id="655863.F0XKW5"/>